<dbReference type="EMBL" id="MN043729">
    <property type="protein sequence ID" value="QDP42979.1"/>
    <property type="molecule type" value="Genomic_DNA"/>
</dbReference>
<accession>A0A516KN02</accession>
<organism evidence="1 2">
    <name type="scientific">Bacillus phage vB_BmeM-Goe8</name>
    <dbReference type="NCBI Taxonomy" id="2593638"/>
    <lineage>
        <taxon>Viruses</taxon>
        <taxon>Duplodnaviria</taxon>
        <taxon>Heunggongvirae</taxon>
        <taxon>Uroviricota</taxon>
        <taxon>Caudoviricetes</taxon>
        <taxon>Herelleviridae</taxon>
        <taxon>Bastillevirinae</taxon>
        <taxon>Goettingenvirus</taxon>
        <taxon>Goettingenvirus goe8</taxon>
    </lineage>
</organism>
<proteinExistence type="predicted"/>
<name>A0A516KN02_9CAUD</name>
<protein>
    <submittedName>
        <fullName evidence="1">Uncharacterized protein</fullName>
    </submittedName>
</protein>
<keyword evidence="2" id="KW-1185">Reference proteome</keyword>
<evidence type="ECO:0000313" key="2">
    <source>
        <dbReference type="Proteomes" id="UP000317800"/>
    </source>
</evidence>
<sequence>MWIVTVEIDHGYKVEAEVHEFATEEDALKCYKENEHRLGTVYLAEVKKLNY</sequence>
<reference evidence="1 2" key="1">
    <citation type="submission" date="2019-06" db="EMBL/GenBank/DDBJ databases">
        <authorList>
            <person name="Hertel R."/>
        </authorList>
    </citation>
    <scope>NUCLEOTIDE SEQUENCE [LARGE SCALE GENOMIC DNA]</scope>
</reference>
<dbReference type="Proteomes" id="UP000317800">
    <property type="component" value="Segment"/>
</dbReference>
<gene>
    <name evidence="1" type="ORF">Goe8_c02060</name>
</gene>
<evidence type="ECO:0000313" key="1">
    <source>
        <dbReference type="EMBL" id="QDP42979.1"/>
    </source>
</evidence>